<keyword evidence="6" id="KW-0963">Cytoplasm</keyword>
<dbReference type="InterPro" id="IPR052095">
    <property type="entry name" value="UNC-13_domain"/>
</dbReference>
<dbReference type="PROSITE" id="PS50004">
    <property type="entry name" value="C2"/>
    <property type="match status" value="2"/>
</dbReference>
<dbReference type="PROSITE" id="PS51258">
    <property type="entry name" value="MHD1"/>
    <property type="match status" value="1"/>
</dbReference>
<dbReference type="InterPro" id="IPR035892">
    <property type="entry name" value="C2_domain_sf"/>
</dbReference>
<evidence type="ECO:0000256" key="4">
    <source>
        <dbReference type="ARBA" id="ARBA00005823"/>
    </source>
</evidence>
<evidence type="ECO:0000259" key="10">
    <source>
        <dbReference type="PROSITE" id="PS51258"/>
    </source>
</evidence>
<comment type="similarity">
    <text evidence="4">Belongs to the unc-13 family.</text>
</comment>
<evidence type="ECO:0000256" key="8">
    <source>
        <dbReference type="SAM" id="MobiDB-lite"/>
    </source>
</evidence>
<keyword evidence="13" id="KW-1185">Reference proteome</keyword>
<evidence type="ECO:0000259" key="11">
    <source>
        <dbReference type="PROSITE" id="PS51259"/>
    </source>
</evidence>
<sequence>MNVRFNKCVMAHTQVRDEAQRDKPPPSEYDSGIEVTPYKIGRKEWEELYIAVLYTIKHKLGANSSGYSVYAEDLYEYAQEAFCMSDEDHKRFLSIAQDEKPPILVLNVTVVEAQGLEAKDPNGFSDPYCMLGIQPGNTLDRRNSSDEELGSGSIKGSPRRQGGLKKLGASLKRRDRIRSNSISDTLPAKFIRTTSVKPQTLNPKWNEQFRLDIEDIRTDKLHLDIWDHDDESSVFDAARKLNEVSSLKGLGRYFKQIAQSARTSTGENIDDFLGCVNMRLEDIPSSGLDRWFCLEGRTERSSVQGQIRLKLSLSTREDKDGNNEEDNWKEVVEHMELFYVFIQHELKQNFGPSYEWAGDLPQPALTILHQHAIQGDITELQQTLCRWIMYSKQLMEVPLDYALLYQLLDDITRSWGDQENPLSRDEEAALAESFNIFLDFCLKIIQKHRDLFPPGNNFTQHKLIHLLKCLSSLHGQKAFRWCCPFRHDLHVEITCSLKKGTLDWFNAQVANTEAQLLKKDAKWTLRSLIDLINTLNTDIYKGYMYYNEEFESTTLRLFNPKRGEIIKQRNVTNSTGVSYSVVVYKQLEKMVSEVMSNKIRESCSTIEAEQDEDMESEYMVTATAMFELYMSLQEFIKFKDNLPSDERKNLTLVNYHLWFKDAVNHWFIVAKTKSQIRIKKAVELDKVTFLDNFVKHSTSAVDTATCFVQIKEFWRQLSWPDPAGSFTFVMKVIEIICEGTIYYAKLCQQKLQKITEAESQEDVTEKLCITVNNMEHVLQTLRPLEDELGVEQIIKALNLNQGGCTANQCRETIYDLINKSEDDVTGKIFSIICGMVEKLRPDMKKFVFHLAWAPEKLDAENAIRPLLENLDTTLRNLYNNLLQANFDRLLDMMWTVLMHELMETTQSNIGKERLAFFDRLYSSLAILVDFFHGSGKGLPLDCIQNAPYQDLFHMLKLQKSETLHLIELYTLQRLEEQQKLVKPTYGVLTIKASYNSAAESLSIDILNARDLLPLDPTGFSDPFVIIELVPRHFFPNCVKQRTKVQKKTLFPLFDEAFEFAIPSDLLHREGAGLCFSVMDHDMVTKNDFEGEAFLPLCNIPESSSEEMKEMKLFELCLMHPNDKNEIIVALAARTWDKDAQEFVKNLKHRRRCKECHTPQCGCMPFKF</sequence>
<dbReference type="SUPFAM" id="SSF49562">
    <property type="entry name" value="C2 domain (Calcium/lipid-binding domain, CaLB)"/>
    <property type="match status" value="2"/>
</dbReference>
<dbReference type="InterPro" id="IPR014770">
    <property type="entry name" value="Munc13_1"/>
</dbReference>
<dbReference type="AlphaFoldDB" id="A0AAV1ZFJ0"/>
<dbReference type="Gene3D" id="2.60.40.150">
    <property type="entry name" value="C2 domain"/>
    <property type="match status" value="2"/>
</dbReference>
<dbReference type="InterPro" id="IPR014772">
    <property type="entry name" value="Munc13_dom-2"/>
</dbReference>
<evidence type="ECO:0000256" key="3">
    <source>
        <dbReference type="ARBA" id="ARBA00004603"/>
    </source>
</evidence>
<dbReference type="PROSITE" id="PS51259">
    <property type="entry name" value="MHD2"/>
    <property type="match status" value="1"/>
</dbReference>
<dbReference type="CDD" id="cd08676">
    <property type="entry name" value="C2A_Munc13-like"/>
    <property type="match status" value="1"/>
</dbReference>
<dbReference type="Proteomes" id="UP001497382">
    <property type="component" value="Unassembled WGS sequence"/>
</dbReference>
<proteinExistence type="inferred from homology"/>
<dbReference type="InterPro" id="IPR000008">
    <property type="entry name" value="C2_dom"/>
</dbReference>
<dbReference type="GO" id="GO:0099503">
    <property type="term" value="C:secretory vesicle"/>
    <property type="evidence" value="ECO:0007669"/>
    <property type="project" value="TreeGrafter"/>
</dbReference>
<dbReference type="InterPro" id="IPR010439">
    <property type="entry name" value="MUN_dom"/>
</dbReference>
<dbReference type="Gene3D" id="1.10.357.50">
    <property type="match status" value="1"/>
</dbReference>
<comment type="subcellular location">
    <subcellularLocation>
        <location evidence="2">Cytoplasm</location>
    </subcellularLocation>
    <subcellularLocation>
        <location evidence="3">Late endosome</location>
    </subcellularLocation>
    <subcellularLocation>
        <location evidence="1">Recycling endosome</location>
    </subcellularLocation>
</comment>
<evidence type="ECO:0000256" key="5">
    <source>
        <dbReference type="ARBA" id="ARBA00022483"/>
    </source>
</evidence>
<comment type="caution">
    <text evidence="12">The sequence shown here is derived from an EMBL/GenBank/DDBJ whole genome shotgun (WGS) entry which is preliminary data.</text>
</comment>
<dbReference type="GO" id="GO:0006887">
    <property type="term" value="P:exocytosis"/>
    <property type="evidence" value="ECO:0007669"/>
    <property type="project" value="UniProtKB-KW"/>
</dbReference>
<feature type="domain" description="MHD2" evidence="11">
    <location>
        <begin position="860"/>
        <end position="969"/>
    </location>
</feature>
<keyword evidence="5" id="KW-0268">Exocytosis</keyword>
<evidence type="ECO:0000256" key="6">
    <source>
        <dbReference type="ARBA" id="ARBA00022490"/>
    </source>
</evidence>
<protein>
    <recommendedName>
        <fullName evidence="14">BAI1-associated protein 3</fullName>
    </recommendedName>
</protein>
<dbReference type="GO" id="GO:0005770">
    <property type="term" value="C:late endosome"/>
    <property type="evidence" value="ECO:0007669"/>
    <property type="project" value="UniProtKB-SubCell"/>
</dbReference>
<dbReference type="PANTHER" id="PTHR45999:SF4">
    <property type="entry name" value="UNC-13-4A, ISOFORM B"/>
    <property type="match status" value="1"/>
</dbReference>
<name>A0AAV1ZFJ0_9ARAC</name>
<evidence type="ECO:0000313" key="13">
    <source>
        <dbReference type="Proteomes" id="UP001497382"/>
    </source>
</evidence>
<accession>A0AAV1ZFJ0</accession>
<dbReference type="EMBL" id="CAXIEN010000048">
    <property type="protein sequence ID" value="CAL1270512.1"/>
    <property type="molecule type" value="Genomic_DNA"/>
</dbReference>
<keyword evidence="7" id="KW-0967">Endosome</keyword>
<feature type="region of interest" description="Disordered" evidence="8">
    <location>
        <begin position="135"/>
        <end position="168"/>
    </location>
</feature>
<dbReference type="Pfam" id="PF00168">
    <property type="entry name" value="C2"/>
    <property type="match status" value="3"/>
</dbReference>
<evidence type="ECO:0000256" key="1">
    <source>
        <dbReference type="ARBA" id="ARBA00004172"/>
    </source>
</evidence>
<dbReference type="PANTHER" id="PTHR45999">
    <property type="entry name" value="UNC-13-4A, ISOFORM B"/>
    <property type="match status" value="1"/>
</dbReference>
<feature type="domain" description="MHD1" evidence="10">
    <location>
        <begin position="626"/>
        <end position="747"/>
    </location>
</feature>
<dbReference type="Pfam" id="PF06292">
    <property type="entry name" value="MUN"/>
    <property type="match status" value="1"/>
</dbReference>
<gene>
    <name evidence="12" type="ORF">LARSCL_LOCUS5332</name>
</gene>
<dbReference type="CDD" id="cd04009">
    <property type="entry name" value="C2B_Munc13-like"/>
    <property type="match status" value="1"/>
</dbReference>
<dbReference type="SMART" id="SM00239">
    <property type="entry name" value="C2"/>
    <property type="match status" value="2"/>
</dbReference>
<evidence type="ECO:0008006" key="14">
    <source>
        <dbReference type="Google" id="ProtNLM"/>
    </source>
</evidence>
<organism evidence="12 13">
    <name type="scientific">Larinioides sclopetarius</name>
    <dbReference type="NCBI Taxonomy" id="280406"/>
    <lineage>
        <taxon>Eukaryota</taxon>
        <taxon>Metazoa</taxon>
        <taxon>Ecdysozoa</taxon>
        <taxon>Arthropoda</taxon>
        <taxon>Chelicerata</taxon>
        <taxon>Arachnida</taxon>
        <taxon>Araneae</taxon>
        <taxon>Araneomorphae</taxon>
        <taxon>Entelegynae</taxon>
        <taxon>Araneoidea</taxon>
        <taxon>Araneidae</taxon>
        <taxon>Larinioides</taxon>
    </lineage>
</organism>
<evidence type="ECO:0000256" key="7">
    <source>
        <dbReference type="ARBA" id="ARBA00022753"/>
    </source>
</evidence>
<evidence type="ECO:0000256" key="2">
    <source>
        <dbReference type="ARBA" id="ARBA00004496"/>
    </source>
</evidence>
<reference evidence="12 13" key="1">
    <citation type="submission" date="2024-04" db="EMBL/GenBank/DDBJ databases">
        <authorList>
            <person name="Rising A."/>
            <person name="Reimegard J."/>
            <person name="Sonavane S."/>
            <person name="Akerstrom W."/>
            <person name="Nylinder S."/>
            <person name="Hedman E."/>
            <person name="Kallberg Y."/>
        </authorList>
    </citation>
    <scope>NUCLEOTIDE SEQUENCE [LARGE SCALE GENOMIC DNA]</scope>
</reference>
<feature type="domain" description="C2" evidence="9">
    <location>
        <begin position="87"/>
        <end position="261"/>
    </location>
</feature>
<evidence type="ECO:0000313" key="12">
    <source>
        <dbReference type="EMBL" id="CAL1270512.1"/>
    </source>
</evidence>
<feature type="domain" description="C2" evidence="9">
    <location>
        <begin position="984"/>
        <end position="1110"/>
    </location>
</feature>
<evidence type="ECO:0000259" key="9">
    <source>
        <dbReference type="PROSITE" id="PS50004"/>
    </source>
</evidence>